<dbReference type="PANTHER" id="PTHR35897">
    <property type="entry name" value="METHYLTRANSFERASE AUSD"/>
    <property type="match status" value="1"/>
</dbReference>
<evidence type="ECO:0000256" key="3">
    <source>
        <dbReference type="ARBA" id="ARBA00022691"/>
    </source>
</evidence>
<organism evidence="5 6">
    <name type="scientific">Mycena sanguinolenta</name>
    <dbReference type="NCBI Taxonomy" id="230812"/>
    <lineage>
        <taxon>Eukaryota</taxon>
        <taxon>Fungi</taxon>
        <taxon>Dikarya</taxon>
        <taxon>Basidiomycota</taxon>
        <taxon>Agaricomycotina</taxon>
        <taxon>Agaricomycetes</taxon>
        <taxon>Agaricomycetidae</taxon>
        <taxon>Agaricales</taxon>
        <taxon>Marasmiineae</taxon>
        <taxon>Mycenaceae</taxon>
        <taxon>Mycena</taxon>
    </lineage>
</organism>
<proteinExistence type="inferred from homology"/>
<dbReference type="GO" id="GO:0008168">
    <property type="term" value="F:methyltransferase activity"/>
    <property type="evidence" value="ECO:0007669"/>
    <property type="project" value="UniProtKB-KW"/>
</dbReference>
<name>A0A8H7DAT1_9AGAR</name>
<dbReference type="AlphaFoldDB" id="A0A8H7DAT1"/>
<dbReference type="PANTHER" id="PTHR35897:SF1">
    <property type="entry name" value="METHYLTRANSFERASE AUSD"/>
    <property type="match status" value="1"/>
</dbReference>
<keyword evidence="2 5" id="KW-0808">Transferase</keyword>
<dbReference type="InterPro" id="IPR029063">
    <property type="entry name" value="SAM-dependent_MTases_sf"/>
</dbReference>
<accession>A0A8H7DAT1</accession>
<evidence type="ECO:0000256" key="4">
    <source>
        <dbReference type="ARBA" id="ARBA00038314"/>
    </source>
</evidence>
<dbReference type="EMBL" id="JACAZH010000005">
    <property type="protein sequence ID" value="KAF7367630.1"/>
    <property type="molecule type" value="Genomic_DNA"/>
</dbReference>
<dbReference type="Gene3D" id="3.40.50.150">
    <property type="entry name" value="Vaccinia Virus protein VP39"/>
    <property type="match status" value="1"/>
</dbReference>
<sequence>MGQFDPLPLDDSLYSEDKIALVREETGIQDPEALKQHIIAVQKKVYAVKSFPCIRFFTFAWERISDLPAYKEVLKLSCERDGALFLDIGCCCGADIRRVARDGWPAENMIAIDLLPEFWDVGHELFCSTPETFPVAFLPGDALDPAFLLPSAPLVSPPSLRSLRSLTPLNGHLSVIHISSVFHLLSEPQQTQLAKSLAGLLSPLPGSVILGVHIAREIAGLGPVDASRTDGRRMFCHSPESWVALWEGIFGKGMVKVEVELKKVEVRDYGDLSWLTCSSTSHRIRVVQGRRTTHESELHSHVLFLTIAFPGKAALAHVIALTLPRSRKSELRIWCAP</sequence>
<dbReference type="OrthoDB" id="2094832at2759"/>
<comment type="pathway">
    <text evidence="1">Secondary metabolite biosynthesis.</text>
</comment>
<evidence type="ECO:0000313" key="5">
    <source>
        <dbReference type="EMBL" id="KAF7367630.1"/>
    </source>
</evidence>
<comment type="similarity">
    <text evidence="4">Belongs to the class I-like SAM-binding methyltransferase superfamily.</text>
</comment>
<gene>
    <name evidence="5" type="ORF">MSAN_00826600</name>
</gene>
<keyword evidence="6" id="KW-1185">Reference proteome</keyword>
<dbReference type="Proteomes" id="UP000623467">
    <property type="component" value="Unassembled WGS sequence"/>
</dbReference>
<dbReference type="InterPro" id="IPR051654">
    <property type="entry name" value="Meroterpenoid_MTases"/>
</dbReference>
<reference evidence="5" key="1">
    <citation type="submission" date="2020-05" db="EMBL/GenBank/DDBJ databases">
        <title>Mycena genomes resolve the evolution of fungal bioluminescence.</title>
        <authorList>
            <person name="Tsai I.J."/>
        </authorList>
    </citation>
    <scope>NUCLEOTIDE SEQUENCE</scope>
    <source>
        <strain evidence="5">160909Yilan</strain>
    </source>
</reference>
<keyword evidence="3" id="KW-0949">S-adenosyl-L-methionine</keyword>
<evidence type="ECO:0000256" key="2">
    <source>
        <dbReference type="ARBA" id="ARBA00022679"/>
    </source>
</evidence>
<protein>
    <submittedName>
        <fullName evidence="5">Methyltransferase ausD</fullName>
    </submittedName>
</protein>
<keyword evidence="5" id="KW-0489">Methyltransferase</keyword>
<comment type="caution">
    <text evidence="5">The sequence shown here is derived from an EMBL/GenBank/DDBJ whole genome shotgun (WGS) entry which is preliminary data.</text>
</comment>
<evidence type="ECO:0000313" key="6">
    <source>
        <dbReference type="Proteomes" id="UP000623467"/>
    </source>
</evidence>
<dbReference type="SUPFAM" id="SSF53335">
    <property type="entry name" value="S-adenosyl-L-methionine-dependent methyltransferases"/>
    <property type="match status" value="1"/>
</dbReference>
<dbReference type="GO" id="GO:0032259">
    <property type="term" value="P:methylation"/>
    <property type="evidence" value="ECO:0007669"/>
    <property type="project" value="UniProtKB-KW"/>
</dbReference>
<evidence type="ECO:0000256" key="1">
    <source>
        <dbReference type="ARBA" id="ARBA00005179"/>
    </source>
</evidence>